<dbReference type="PANTHER" id="PTHR36608:SF1">
    <property type="entry name" value="POLYPHENOL OXIDASE C, CHLOROPLASTIC-LIKE"/>
    <property type="match status" value="1"/>
</dbReference>
<protein>
    <submittedName>
        <fullName evidence="3">Putative catechol oxidase</fullName>
        <ecNumber evidence="3">1.10.3.1</ecNumber>
    </submittedName>
</protein>
<organism evidence="3 4">
    <name type="scientific">Rosa chinensis</name>
    <name type="common">China rose</name>
    <dbReference type="NCBI Taxonomy" id="74649"/>
    <lineage>
        <taxon>Eukaryota</taxon>
        <taxon>Viridiplantae</taxon>
        <taxon>Streptophyta</taxon>
        <taxon>Embryophyta</taxon>
        <taxon>Tracheophyta</taxon>
        <taxon>Spermatophyta</taxon>
        <taxon>Magnoliopsida</taxon>
        <taxon>eudicotyledons</taxon>
        <taxon>Gunneridae</taxon>
        <taxon>Pentapetalae</taxon>
        <taxon>rosids</taxon>
        <taxon>fabids</taxon>
        <taxon>Rosales</taxon>
        <taxon>Rosaceae</taxon>
        <taxon>Rosoideae</taxon>
        <taxon>Rosoideae incertae sedis</taxon>
        <taxon>Rosa</taxon>
    </lineage>
</organism>
<reference evidence="3 4" key="1">
    <citation type="journal article" date="2018" name="Nat. Genet.">
        <title>The Rosa genome provides new insights in the design of modern roses.</title>
        <authorList>
            <person name="Bendahmane M."/>
        </authorList>
    </citation>
    <scope>NUCLEOTIDE SEQUENCE [LARGE SCALE GENOMIC DNA]</scope>
    <source>
        <strain evidence="4">cv. Old Blush</strain>
    </source>
</reference>
<gene>
    <name evidence="3" type="ORF">RchiOBHm_Chr5g0007721</name>
</gene>
<proteinExistence type="predicted"/>
<dbReference type="GO" id="GO:0004097">
    <property type="term" value="F:catechol oxidase activity"/>
    <property type="evidence" value="ECO:0007669"/>
    <property type="project" value="UniProtKB-EC"/>
</dbReference>
<evidence type="ECO:0000256" key="1">
    <source>
        <dbReference type="SAM" id="MobiDB-lite"/>
    </source>
</evidence>
<name>A0A2P6Q3Z4_ROSCH</name>
<keyword evidence="3" id="KW-0560">Oxidoreductase</keyword>
<dbReference type="STRING" id="74649.A0A2P6Q3Z4"/>
<dbReference type="PANTHER" id="PTHR36608">
    <property type="entry name" value="POLYPHENOL OXIDASE C, CHLOROPLASTIC-LIKE"/>
    <property type="match status" value="1"/>
</dbReference>
<dbReference type="EC" id="1.10.3.1" evidence="3"/>
<dbReference type="Gramene" id="PRQ28874">
    <property type="protein sequence ID" value="PRQ28874"/>
    <property type="gene ID" value="RchiOBHm_Chr5g0007721"/>
</dbReference>
<dbReference type="EMBL" id="PDCK01000043">
    <property type="protein sequence ID" value="PRQ28874.1"/>
    <property type="molecule type" value="Genomic_DNA"/>
</dbReference>
<feature type="compositionally biased region" description="Polar residues" evidence="1">
    <location>
        <begin position="13"/>
        <end position="22"/>
    </location>
</feature>
<feature type="compositionally biased region" description="Pro residues" evidence="1">
    <location>
        <begin position="1"/>
        <end position="10"/>
    </location>
</feature>
<evidence type="ECO:0000313" key="4">
    <source>
        <dbReference type="Proteomes" id="UP000238479"/>
    </source>
</evidence>
<comment type="caution">
    <text evidence="3">The sequence shown here is derived from an EMBL/GenBank/DDBJ whole genome shotgun (WGS) entry which is preliminary data.</text>
</comment>
<evidence type="ECO:0000313" key="3">
    <source>
        <dbReference type="EMBL" id="PRQ28874.1"/>
    </source>
</evidence>
<evidence type="ECO:0000259" key="2">
    <source>
        <dbReference type="Pfam" id="PF12143"/>
    </source>
</evidence>
<dbReference type="InterPro" id="IPR022740">
    <property type="entry name" value="Polyphenol_oxidase_C"/>
</dbReference>
<feature type="region of interest" description="Disordered" evidence="1">
    <location>
        <begin position="1"/>
        <end position="22"/>
    </location>
</feature>
<dbReference type="Proteomes" id="UP000238479">
    <property type="component" value="Chromosome 5"/>
</dbReference>
<keyword evidence="4" id="KW-1185">Reference proteome</keyword>
<accession>A0A2P6Q3Z4</accession>
<dbReference type="OMA" id="TIRHIKI"/>
<dbReference type="OrthoDB" id="1915073at2759"/>
<feature type="domain" description="Polyphenol oxidase C-terminal" evidence="2">
    <location>
        <begin position="116"/>
        <end position="240"/>
    </location>
</feature>
<sequence>MASPPPPSLPTPNRSTLHDSSISPIFQKNSRISLLRIPNPRSVFRVYVKPITNTNSNQNDADHEQRSVDKFKLVRRNLLFSALGSKMSEIPPAFSESEAYAAAESTPMKLVELTEFPITLDSVISVTVPRPKKCRTKEEKEEEEEVLAIQGIEFVADEFVKFDVHVNDDEEDLSRPDNSEFAGSFVYLPHRRKTVTTSLRLGITDLLDDLGADGDDSIKVTLVPKHVKRPVTIGKIKIEFLK</sequence>
<dbReference type="Pfam" id="PF12143">
    <property type="entry name" value="PPO1_KFDV"/>
    <property type="match status" value="1"/>
</dbReference>
<dbReference type="AlphaFoldDB" id="A0A2P6Q3Z4"/>